<reference evidence="2 3" key="1">
    <citation type="submission" date="2020-01" db="EMBL/GenBank/DDBJ databases">
        <title>Leptobacterium flavescens.</title>
        <authorList>
            <person name="Wang G."/>
        </authorList>
    </citation>
    <scope>NUCLEOTIDE SEQUENCE [LARGE SCALE GENOMIC DNA]</scope>
    <source>
        <strain evidence="2 3">KCTC 22160</strain>
    </source>
</reference>
<dbReference type="Proteomes" id="UP000468581">
    <property type="component" value="Unassembled WGS sequence"/>
</dbReference>
<evidence type="ECO:0000259" key="1">
    <source>
        <dbReference type="PROSITE" id="PS51186"/>
    </source>
</evidence>
<evidence type="ECO:0000313" key="2">
    <source>
        <dbReference type="EMBL" id="NER12041.1"/>
    </source>
</evidence>
<accession>A0A6P0UFI4</accession>
<gene>
    <name evidence="2" type="ORF">GWK08_01185</name>
</gene>
<proteinExistence type="predicted"/>
<evidence type="ECO:0000313" key="3">
    <source>
        <dbReference type="Proteomes" id="UP000468581"/>
    </source>
</evidence>
<sequence>MSNNIITRKADRSEMDWINSCYREIGFVKSDFDKEFIVISEVDGHKAGLGRVVVIDKANVELGGIYVLEEFRKMGVAESIVTFLCDNNPFADQVVWCLPFEHLKEFYSSFGFAENKGLKAPKEIAEKHLWCNDAYQKKVLLLSKT</sequence>
<protein>
    <submittedName>
        <fullName evidence="2">GNAT family N-acetyltransferase</fullName>
    </submittedName>
</protein>
<dbReference type="Pfam" id="PF13508">
    <property type="entry name" value="Acetyltransf_7"/>
    <property type="match status" value="1"/>
</dbReference>
<feature type="domain" description="N-acetyltransferase" evidence="1">
    <location>
        <begin position="1"/>
        <end position="145"/>
    </location>
</feature>
<dbReference type="PROSITE" id="PS51186">
    <property type="entry name" value="GNAT"/>
    <property type="match status" value="1"/>
</dbReference>
<dbReference type="RefSeq" id="WP_163605080.1">
    <property type="nucleotide sequence ID" value="NZ_JAABOO010000001.1"/>
</dbReference>
<dbReference type="AlphaFoldDB" id="A0A6P0UFI4"/>
<keyword evidence="2" id="KW-0808">Transferase</keyword>
<organism evidence="2 3">
    <name type="scientific">Leptobacterium flavescens</name>
    <dbReference type="NCBI Taxonomy" id="472055"/>
    <lineage>
        <taxon>Bacteria</taxon>
        <taxon>Pseudomonadati</taxon>
        <taxon>Bacteroidota</taxon>
        <taxon>Flavobacteriia</taxon>
        <taxon>Flavobacteriales</taxon>
        <taxon>Flavobacteriaceae</taxon>
        <taxon>Leptobacterium</taxon>
    </lineage>
</organism>
<comment type="caution">
    <text evidence="2">The sequence shown here is derived from an EMBL/GenBank/DDBJ whole genome shotgun (WGS) entry which is preliminary data.</text>
</comment>
<dbReference type="EMBL" id="JAABOO010000001">
    <property type="protein sequence ID" value="NER12041.1"/>
    <property type="molecule type" value="Genomic_DNA"/>
</dbReference>
<dbReference type="GO" id="GO:0016747">
    <property type="term" value="F:acyltransferase activity, transferring groups other than amino-acyl groups"/>
    <property type="evidence" value="ECO:0007669"/>
    <property type="project" value="InterPro"/>
</dbReference>
<dbReference type="InterPro" id="IPR000182">
    <property type="entry name" value="GNAT_dom"/>
</dbReference>
<dbReference type="Gene3D" id="3.40.630.30">
    <property type="match status" value="1"/>
</dbReference>
<dbReference type="InterPro" id="IPR016181">
    <property type="entry name" value="Acyl_CoA_acyltransferase"/>
</dbReference>
<keyword evidence="3" id="KW-1185">Reference proteome</keyword>
<name>A0A6P0UFI4_9FLAO</name>
<dbReference type="SUPFAM" id="SSF55729">
    <property type="entry name" value="Acyl-CoA N-acyltransferases (Nat)"/>
    <property type="match status" value="1"/>
</dbReference>